<evidence type="ECO:0000256" key="7">
    <source>
        <dbReference type="ARBA" id="ARBA00023136"/>
    </source>
</evidence>
<feature type="transmembrane region" description="Helical" evidence="8">
    <location>
        <begin position="173"/>
        <end position="191"/>
    </location>
</feature>
<accession>A0A841JX50</accession>
<dbReference type="PANTHER" id="PTHR33908:SF11">
    <property type="entry name" value="MEMBRANE PROTEIN"/>
    <property type="match status" value="1"/>
</dbReference>
<evidence type="ECO:0000256" key="4">
    <source>
        <dbReference type="ARBA" id="ARBA00022679"/>
    </source>
</evidence>
<dbReference type="GO" id="GO:0016763">
    <property type="term" value="F:pentosyltransferase activity"/>
    <property type="evidence" value="ECO:0007669"/>
    <property type="project" value="TreeGrafter"/>
</dbReference>
<evidence type="ECO:0000256" key="8">
    <source>
        <dbReference type="SAM" id="Phobius"/>
    </source>
</evidence>
<evidence type="ECO:0000256" key="2">
    <source>
        <dbReference type="ARBA" id="ARBA00022475"/>
    </source>
</evidence>
<keyword evidence="3" id="KW-0328">Glycosyltransferase</keyword>
<feature type="transmembrane region" description="Helical" evidence="8">
    <location>
        <begin position="86"/>
        <end position="112"/>
    </location>
</feature>
<evidence type="ECO:0000256" key="5">
    <source>
        <dbReference type="ARBA" id="ARBA00022692"/>
    </source>
</evidence>
<dbReference type="GO" id="GO:0009103">
    <property type="term" value="P:lipopolysaccharide biosynthetic process"/>
    <property type="evidence" value="ECO:0007669"/>
    <property type="project" value="UniProtKB-ARBA"/>
</dbReference>
<keyword evidence="5 8" id="KW-0812">Transmembrane</keyword>
<proteinExistence type="predicted"/>
<feature type="transmembrane region" description="Helical" evidence="8">
    <location>
        <begin position="221"/>
        <end position="239"/>
    </location>
</feature>
<name>A0A841JX50_9BACT</name>
<dbReference type="Proteomes" id="UP000538666">
    <property type="component" value="Unassembled WGS sequence"/>
</dbReference>
<dbReference type="InterPro" id="IPR003342">
    <property type="entry name" value="ArnT-like_N"/>
</dbReference>
<evidence type="ECO:0000256" key="6">
    <source>
        <dbReference type="ARBA" id="ARBA00022989"/>
    </source>
</evidence>
<organism evidence="10 11">
    <name type="scientific">Silvibacterium bohemicum</name>
    <dbReference type="NCBI Taxonomy" id="1577686"/>
    <lineage>
        <taxon>Bacteria</taxon>
        <taxon>Pseudomonadati</taxon>
        <taxon>Acidobacteriota</taxon>
        <taxon>Terriglobia</taxon>
        <taxon>Terriglobales</taxon>
        <taxon>Acidobacteriaceae</taxon>
        <taxon>Silvibacterium</taxon>
    </lineage>
</organism>
<dbReference type="PANTHER" id="PTHR33908">
    <property type="entry name" value="MANNOSYLTRANSFERASE YKCB-RELATED"/>
    <property type="match status" value="1"/>
</dbReference>
<keyword evidence="7 8" id="KW-0472">Membrane</keyword>
<gene>
    <name evidence="10" type="ORF">HNQ77_003912</name>
</gene>
<evidence type="ECO:0000256" key="1">
    <source>
        <dbReference type="ARBA" id="ARBA00004651"/>
    </source>
</evidence>
<evidence type="ECO:0000259" key="9">
    <source>
        <dbReference type="Pfam" id="PF02366"/>
    </source>
</evidence>
<dbReference type="EMBL" id="JACHEK010000008">
    <property type="protein sequence ID" value="MBB6145942.1"/>
    <property type="molecule type" value="Genomic_DNA"/>
</dbReference>
<feature type="transmembrane region" description="Helical" evidence="8">
    <location>
        <begin position="307"/>
        <end position="327"/>
    </location>
</feature>
<dbReference type="Pfam" id="PF02366">
    <property type="entry name" value="PMT"/>
    <property type="match status" value="1"/>
</dbReference>
<evidence type="ECO:0000256" key="3">
    <source>
        <dbReference type="ARBA" id="ARBA00022676"/>
    </source>
</evidence>
<dbReference type="AlphaFoldDB" id="A0A841JX50"/>
<dbReference type="GO" id="GO:0000030">
    <property type="term" value="F:mannosyltransferase activity"/>
    <property type="evidence" value="ECO:0007669"/>
    <property type="project" value="InterPro"/>
</dbReference>
<feature type="transmembrane region" description="Helical" evidence="8">
    <location>
        <begin position="147"/>
        <end position="166"/>
    </location>
</feature>
<feature type="transmembrane region" description="Helical" evidence="8">
    <location>
        <begin position="124"/>
        <end position="141"/>
    </location>
</feature>
<dbReference type="GO" id="GO:0006493">
    <property type="term" value="P:protein O-linked glycosylation"/>
    <property type="evidence" value="ECO:0007669"/>
    <property type="project" value="InterPro"/>
</dbReference>
<feature type="transmembrane region" description="Helical" evidence="8">
    <location>
        <begin position="333"/>
        <end position="353"/>
    </location>
</feature>
<dbReference type="GO" id="GO:0005886">
    <property type="term" value="C:plasma membrane"/>
    <property type="evidence" value="ECO:0007669"/>
    <property type="project" value="UniProtKB-SubCell"/>
</dbReference>
<dbReference type="InterPro" id="IPR050297">
    <property type="entry name" value="LipidA_mod_glycosyltrf_83"/>
</dbReference>
<dbReference type="RefSeq" id="WP_050060944.1">
    <property type="nucleotide sequence ID" value="NZ_JACHEK010000008.1"/>
</dbReference>
<keyword evidence="4" id="KW-0808">Transferase</keyword>
<feature type="domain" description="ArnT-like N-terminal" evidence="9">
    <location>
        <begin position="90"/>
        <end position="215"/>
    </location>
</feature>
<keyword evidence="11" id="KW-1185">Reference proteome</keyword>
<feature type="transmembrane region" description="Helical" evidence="8">
    <location>
        <begin position="197"/>
        <end position="214"/>
    </location>
</feature>
<sequence>MKRKQLVQNLGWCLWIAAIVVIAAVHAVHLRADFPNYSPWMDYSKYTDEGWYGKAAIEHYVLGSWYVRGDFNPSVALPVLPALEWIVFHFTGVSLVGARLLVLAAFALNLVLAYGIVRTQASRWIALLAPSLLAVNAFLYAFSRLAILEMLLILFLLASWLLALRLPKTVNEVSRIALLSAIGLLLCLMVWSKTTAIFVAPSTLLLIWHAYGYRFRAGCKAIFVTLLAAVLPWSAYYLLCVRPHYAFDYHYLFAANEWVQPPTLMGRLAAFWYALHGSLWIDPWLCLLALFLIALSVVFFRAIWKNPVFTASLLAIAGYIFFIGWHNNMQPRYYQVIAFPVVFIVALSLDTLLLTKHADGITGKLRLPLAIACIGVAAISSVRNLNEVVYWTGHPQYSWISAATQITRYIDEHPNGNRLLLSISGDNITLVTHLPAICDDFGTWDLPLRIHHYQPGWYAAWNELDPGTLQDLHTQYSLEQVAVFHAFDDPDRNQLVLYKLHPLPPNQQHYDEAFEEAGNAGR</sequence>
<dbReference type="OrthoDB" id="102073at2"/>
<keyword evidence="2" id="KW-1003">Cell membrane</keyword>
<evidence type="ECO:0000313" key="11">
    <source>
        <dbReference type="Proteomes" id="UP000538666"/>
    </source>
</evidence>
<comment type="caution">
    <text evidence="10">The sequence shown here is derived from an EMBL/GenBank/DDBJ whole genome shotgun (WGS) entry which is preliminary data.</text>
</comment>
<evidence type="ECO:0000313" key="10">
    <source>
        <dbReference type="EMBL" id="MBB6145942.1"/>
    </source>
</evidence>
<comment type="subcellular location">
    <subcellularLocation>
        <location evidence="1">Cell membrane</location>
        <topology evidence="1">Multi-pass membrane protein</topology>
    </subcellularLocation>
</comment>
<feature type="transmembrane region" description="Helical" evidence="8">
    <location>
        <begin position="12"/>
        <end position="32"/>
    </location>
</feature>
<keyword evidence="6 8" id="KW-1133">Transmembrane helix</keyword>
<feature type="transmembrane region" description="Helical" evidence="8">
    <location>
        <begin position="281"/>
        <end position="300"/>
    </location>
</feature>
<protein>
    <recommendedName>
        <fullName evidence="9">ArnT-like N-terminal domain-containing protein</fullName>
    </recommendedName>
</protein>
<reference evidence="10 11" key="1">
    <citation type="submission" date="2020-08" db="EMBL/GenBank/DDBJ databases">
        <title>Genomic Encyclopedia of Type Strains, Phase IV (KMG-IV): sequencing the most valuable type-strain genomes for metagenomic binning, comparative biology and taxonomic classification.</title>
        <authorList>
            <person name="Goeker M."/>
        </authorList>
    </citation>
    <scope>NUCLEOTIDE SEQUENCE [LARGE SCALE GENOMIC DNA]</scope>
    <source>
        <strain evidence="10 11">DSM 103733</strain>
    </source>
</reference>